<evidence type="ECO:0000256" key="5">
    <source>
        <dbReference type="ARBA" id="ARBA00023163"/>
    </source>
</evidence>
<comment type="caution">
    <text evidence="8">The sequence shown here is derived from an EMBL/GenBank/DDBJ whole genome shotgun (WGS) entry which is preliminary data.</text>
</comment>
<dbReference type="Gene3D" id="1.10.10.10">
    <property type="entry name" value="Winged helix-like DNA-binding domain superfamily/Winged helix DNA-binding domain"/>
    <property type="match status" value="1"/>
</dbReference>
<dbReference type="InterPro" id="IPR039424">
    <property type="entry name" value="SBP_5"/>
</dbReference>
<dbReference type="AlphaFoldDB" id="A0A1B8GYW2"/>
<keyword evidence="4" id="KW-0010">Activator</keyword>
<dbReference type="GO" id="GO:1904680">
    <property type="term" value="F:peptide transmembrane transporter activity"/>
    <property type="evidence" value="ECO:0007669"/>
    <property type="project" value="TreeGrafter"/>
</dbReference>
<keyword evidence="3" id="KW-0238">DNA-binding</keyword>
<name>A0A1B8GYW2_9GAMM</name>
<dbReference type="STRING" id="368603.AYY16_00130"/>
<organism evidence="8 9">
    <name type="scientific">Morganella psychrotolerans</name>
    <dbReference type="NCBI Taxonomy" id="368603"/>
    <lineage>
        <taxon>Bacteria</taxon>
        <taxon>Pseudomonadati</taxon>
        <taxon>Pseudomonadota</taxon>
        <taxon>Gammaproteobacteria</taxon>
        <taxon>Enterobacterales</taxon>
        <taxon>Morganellaceae</taxon>
        <taxon>Morganella</taxon>
    </lineage>
</organism>
<dbReference type="InterPro" id="IPR025370">
    <property type="entry name" value="SgrR_HTH_N"/>
</dbReference>
<dbReference type="SUPFAM" id="SSF53850">
    <property type="entry name" value="Periplasmic binding protein-like II"/>
    <property type="match status" value="1"/>
</dbReference>
<dbReference type="SUPFAM" id="SSF46785">
    <property type="entry name" value="Winged helix' DNA-binding domain"/>
    <property type="match status" value="1"/>
</dbReference>
<dbReference type="Pfam" id="PF00496">
    <property type="entry name" value="SBP_bac_5"/>
    <property type="match status" value="1"/>
</dbReference>
<feature type="domain" description="Transcriptional regulator SgrR N-terminal HTH" evidence="7">
    <location>
        <begin position="5"/>
        <end position="118"/>
    </location>
</feature>
<dbReference type="EMBL" id="LZEX01000046">
    <property type="protein sequence ID" value="OBU02007.1"/>
    <property type="molecule type" value="Genomic_DNA"/>
</dbReference>
<evidence type="ECO:0000256" key="3">
    <source>
        <dbReference type="ARBA" id="ARBA00023125"/>
    </source>
</evidence>
<reference evidence="8 9" key="1">
    <citation type="submission" date="2016-06" db="EMBL/GenBank/DDBJ databases">
        <authorList>
            <person name="Kjaerup R.B."/>
            <person name="Dalgaard T.S."/>
            <person name="Juul-Madsen H.R."/>
        </authorList>
    </citation>
    <scope>NUCLEOTIDE SEQUENCE [LARGE SCALE GENOMIC DNA]</scope>
    <source>
        <strain evidence="8 9">GCSL-Mp3</strain>
    </source>
</reference>
<feature type="domain" description="Solute-binding protein family 5" evidence="6">
    <location>
        <begin position="163"/>
        <end position="307"/>
    </location>
</feature>
<dbReference type="GO" id="GO:0003677">
    <property type="term" value="F:DNA binding"/>
    <property type="evidence" value="ECO:0007669"/>
    <property type="project" value="UniProtKB-KW"/>
</dbReference>
<evidence type="ECO:0000256" key="1">
    <source>
        <dbReference type="ARBA" id="ARBA00022491"/>
    </source>
</evidence>
<dbReference type="PANTHER" id="PTHR30290">
    <property type="entry name" value="PERIPLASMIC BINDING COMPONENT OF ABC TRANSPORTER"/>
    <property type="match status" value="1"/>
</dbReference>
<evidence type="ECO:0000313" key="9">
    <source>
        <dbReference type="Proteomes" id="UP000092247"/>
    </source>
</evidence>
<protein>
    <submittedName>
        <fullName evidence="8">Transcriptional regulator SgrR</fullName>
    </submittedName>
</protein>
<evidence type="ECO:0000259" key="6">
    <source>
        <dbReference type="Pfam" id="PF00496"/>
    </source>
</evidence>
<accession>A0A1B8GYW2</accession>
<dbReference type="Pfam" id="PF12793">
    <property type="entry name" value="SgrR_N"/>
    <property type="match status" value="1"/>
</dbReference>
<dbReference type="NCBIfam" id="NF010149">
    <property type="entry name" value="PRK13626.1"/>
    <property type="match status" value="1"/>
</dbReference>
<keyword evidence="2" id="KW-0805">Transcription regulation</keyword>
<dbReference type="Gene3D" id="3.40.190.10">
    <property type="entry name" value="Periplasmic binding protein-like II"/>
    <property type="match status" value="1"/>
</dbReference>
<dbReference type="InterPro" id="IPR023767">
    <property type="entry name" value="Tscrpt_reg_SgrR"/>
</dbReference>
<dbReference type="InterPro" id="IPR036388">
    <property type="entry name" value="WH-like_DNA-bd_sf"/>
</dbReference>
<keyword evidence="1" id="KW-0678">Repressor</keyword>
<dbReference type="InterPro" id="IPR036390">
    <property type="entry name" value="WH_DNA-bd_sf"/>
</dbReference>
<dbReference type="Proteomes" id="UP000092247">
    <property type="component" value="Unassembled WGS sequence"/>
</dbReference>
<dbReference type="GO" id="GO:0015833">
    <property type="term" value="P:peptide transport"/>
    <property type="evidence" value="ECO:0007669"/>
    <property type="project" value="TreeGrafter"/>
</dbReference>
<keyword evidence="5" id="KW-0804">Transcription</keyword>
<proteinExistence type="predicted"/>
<dbReference type="RefSeq" id="WP_067426866.1">
    <property type="nucleotide sequence ID" value="NZ_LZEX01000046.1"/>
</dbReference>
<evidence type="ECO:0000256" key="4">
    <source>
        <dbReference type="ARBA" id="ARBA00023159"/>
    </source>
</evidence>
<evidence type="ECO:0000313" key="8">
    <source>
        <dbReference type="EMBL" id="OBU02007.1"/>
    </source>
</evidence>
<sequence>MSTPRLQYQFIRLWQHHQGQNTDITLQELAAILHCSRRHVRSLLNNMQSAGWLHWQAEAGRGKRSHLSFLQSGRELQHARAELLIEQDNIEKLVEMVNDKDAMRQMVLSQLERSFRQGKSLLRIVYYRPFYNLLPGSPLRRSEVHLLSQIFNGLTAINEENGEVIPALAHHWQQIGDKQWRFWLRPAVFFHHGRELQMVDIISSFERLRDRHPLFSHIRTVRSDSPHIIDITLSDEDQWFPVLTGSPHAAILPHEWQELPDFSRHPVGTGPYQVVCNNDKKLTIRAFDHYYGYRALLDEVSVIVVPELEEKMICTTLHIGNDRTQSDSLDSRMEEGCYFLLHDKRSEKGKREDIRCWLNSLMTPVNLLYHCDPLYQRHWRPAYGLLLRWHHSKLIAPCEKPADLTELTLTYYHDHHEYHAIGKLLQKLLAEYGVTLHIVITDYDTWFHGNSESDFWLATANFYKPLEFSIFATLYELPLLHHCLADDLRTPLKQWRQNTLSLAQWCEKMVDEQMLYPLFHHWLELQGQRSMRGVKMNTFGWFDFKSAWFIPPES</sequence>
<evidence type="ECO:0000256" key="2">
    <source>
        <dbReference type="ARBA" id="ARBA00023015"/>
    </source>
</evidence>
<gene>
    <name evidence="8" type="ORF">AYY17_13370</name>
</gene>
<dbReference type="PANTHER" id="PTHR30290:SF72">
    <property type="entry name" value="HTH-TYPE TRANSCRIPTIONAL REGULATOR SGRR"/>
    <property type="match status" value="1"/>
</dbReference>
<dbReference type="CDD" id="cd08507">
    <property type="entry name" value="PBP2_SgrR_like"/>
    <property type="match status" value="1"/>
</dbReference>
<evidence type="ECO:0000259" key="7">
    <source>
        <dbReference type="Pfam" id="PF12793"/>
    </source>
</evidence>
<dbReference type="InterPro" id="IPR000914">
    <property type="entry name" value="SBP_5_dom"/>
</dbReference>